<feature type="non-terminal residue" evidence="1">
    <location>
        <position position="58"/>
    </location>
</feature>
<evidence type="ECO:0000313" key="2">
    <source>
        <dbReference type="Proteomes" id="UP000664132"/>
    </source>
</evidence>
<organism evidence="1 2">
    <name type="scientific">Cadophora malorum</name>
    <dbReference type="NCBI Taxonomy" id="108018"/>
    <lineage>
        <taxon>Eukaryota</taxon>
        <taxon>Fungi</taxon>
        <taxon>Dikarya</taxon>
        <taxon>Ascomycota</taxon>
        <taxon>Pezizomycotina</taxon>
        <taxon>Leotiomycetes</taxon>
        <taxon>Helotiales</taxon>
        <taxon>Ploettnerulaceae</taxon>
        <taxon>Cadophora</taxon>
    </lineage>
</organism>
<dbReference type="AlphaFoldDB" id="A0A8H7T1Q0"/>
<sequence>MAQRLPSLNDLINSLTSLSLPTPTTAFLQPILTPPSSTNTFRQPPPLAALTATAKHRL</sequence>
<comment type="caution">
    <text evidence="1">The sequence shown here is derived from an EMBL/GenBank/DDBJ whole genome shotgun (WGS) entry which is preliminary data.</text>
</comment>
<gene>
    <name evidence="1" type="ORF">IFR04_013886</name>
</gene>
<proteinExistence type="predicted"/>
<dbReference type="EMBL" id="JAFJYH010000341">
    <property type="protein sequence ID" value="KAG4412965.1"/>
    <property type="molecule type" value="Genomic_DNA"/>
</dbReference>
<name>A0A8H7T1Q0_9HELO</name>
<dbReference type="Proteomes" id="UP000664132">
    <property type="component" value="Unassembled WGS sequence"/>
</dbReference>
<keyword evidence="2" id="KW-1185">Reference proteome</keyword>
<accession>A0A8H7T1Q0</accession>
<reference evidence="1" key="1">
    <citation type="submission" date="2021-02" db="EMBL/GenBank/DDBJ databases">
        <title>Genome sequence Cadophora malorum strain M34.</title>
        <authorList>
            <person name="Stefanovic E."/>
            <person name="Vu D."/>
            <person name="Scully C."/>
            <person name="Dijksterhuis J."/>
            <person name="Roader J."/>
            <person name="Houbraken J."/>
        </authorList>
    </citation>
    <scope>NUCLEOTIDE SEQUENCE</scope>
    <source>
        <strain evidence="1">M34</strain>
    </source>
</reference>
<protein>
    <submittedName>
        <fullName evidence="1">Uncharacterized protein</fullName>
    </submittedName>
</protein>
<evidence type="ECO:0000313" key="1">
    <source>
        <dbReference type="EMBL" id="KAG4412965.1"/>
    </source>
</evidence>